<dbReference type="Proteomes" id="UP000008908">
    <property type="component" value="Chromosome"/>
</dbReference>
<name>G2PMB4_ALLRU</name>
<dbReference type="KEGG" id="mrs:Murru_2172"/>
<dbReference type="AlphaFoldDB" id="G2PMB4"/>
<dbReference type="EMBL" id="CP002999">
    <property type="protein sequence ID" value="AEM71211.1"/>
    <property type="molecule type" value="Genomic_DNA"/>
</dbReference>
<dbReference type="HOGENOM" id="CLU_3202204_0_0_10"/>
<organism evidence="1 2">
    <name type="scientific">Allomuricauda ruestringensis (strain DSM 13258 / CIP 107369 / LMG 19739 / B1)</name>
    <name type="common">Muricauda ruestringensis</name>
    <dbReference type="NCBI Taxonomy" id="886377"/>
    <lineage>
        <taxon>Bacteria</taxon>
        <taxon>Pseudomonadati</taxon>
        <taxon>Bacteroidota</taxon>
        <taxon>Flavobacteriia</taxon>
        <taxon>Flavobacteriales</taxon>
        <taxon>Flavobacteriaceae</taxon>
        <taxon>Flagellimonas</taxon>
    </lineage>
</organism>
<protein>
    <submittedName>
        <fullName evidence="1">Uncharacterized protein</fullName>
    </submittedName>
</protein>
<proteinExistence type="predicted"/>
<dbReference type="STRING" id="886377.Murru_2172"/>
<keyword evidence="2" id="KW-1185">Reference proteome</keyword>
<evidence type="ECO:0000313" key="2">
    <source>
        <dbReference type="Proteomes" id="UP000008908"/>
    </source>
</evidence>
<reference evidence="1 2" key="2">
    <citation type="journal article" date="2012" name="Stand. Genomic Sci.">
        <title>Complete genome sequence of the facultatively anaerobic, appendaged bacterium Muricauda ruestringensis type strain (B1(T)).</title>
        <authorList>
            <person name="Huntemann M."/>
            <person name="Teshima H."/>
            <person name="Lapidus A."/>
            <person name="Nolan M."/>
            <person name="Lucas S."/>
            <person name="Hammon N."/>
            <person name="Deshpande S."/>
            <person name="Cheng J.F."/>
            <person name="Tapia R."/>
            <person name="Goodwin L.A."/>
            <person name="Pitluck S."/>
            <person name="Liolios K."/>
            <person name="Pagani I."/>
            <person name="Ivanova N."/>
            <person name="Mavromatis K."/>
            <person name="Mikhailova N."/>
            <person name="Pati A."/>
            <person name="Chen A."/>
            <person name="Palaniappan K."/>
            <person name="Land M."/>
            <person name="Hauser L."/>
            <person name="Pan C."/>
            <person name="Brambilla E.M."/>
            <person name="Rohde M."/>
            <person name="Spring S."/>
            <person name="Goker M."/>
            <person name="Detter J.C."/>
            <person name="Bristow J."/>
            <person name="Eisen J.A."/>
            <person name="Markowitz V."/>
            <person name="Hugenholtz P."/>
            <person name="Kyrpides N.C."/>
            <person name="Klenk H.P."/>
            <person name="Woyke T."/>
        </authorList>
    </citation>
    <scope>NUCLEOTIDE SEQUENCE [LARGE SCALE GENOMIC DNA]</scope>
    <source>
        <strain evidence="2">DSM 13258 / LMG 19739 / B1</strain>
    </source>
</reference>
<accession>G2PMB4</accession>
<gene>
    <name evidence="1" type="ordered locus">Murru_2172</name>
</gene>
<sequence>MKKYWGHLKIYGLYSSIPSVHNNYFQPLKVGVNLYQVENSVSRTT</sequence>
<evidence type="ECO:0000313" key="1">
    <source>
        <dbReference type="EMBL" id="AEM71211.1"/>
    </source>
</evidence>
<reference evidence="2" key="1">
    <citation type="submission" date="2011-08" db="EMBL/GenBank/DDBJ databases">
        <title>The complete genome of Muricauda ruestringensis DSM 13258.</title>
        <authorList>
            <person name="Lucas S."/>
            <person name="Han J."/>
            <person name="Lapidus A."/>
            <person name="Bruce D."/>
            <person name="Goodwin L."/>
            <person name="Pitluck S."/>
            <person name="Peters L."/>
            <person name="Kyrpides N."/>
            <person name="Mavromatis K."/>
            <person name="Ivanova N."/>
            <person name="Ovchinnikova G."/>
            <person name="Teshima H."/>
            <person name="Detter J.C."/>
            <person name="Tapia R."/>
            <person name="Han C."/>
            <person name="Land M."/>
            <person name="Hauser L."/>
            <person name="Markowitz V."/>
            <person name="Cheng J.-F."/>
            <person name="Hugenholtz P."/>
            <person name="Woyke T."/>
            <person name="Wu D."/>
            <person name="Spring S."/>
            <person name="Schroeder M."/>
            <person name="Brambilla E."/>
            <person name="Klenk H.-P."/>
            <person name="Eisen J.A."/>
        </authorList>
    </citation>
    <scope>NUCLEOTIDE SEQUENCE [LARGE SCALE GENOMIC DNA]</scope>
    <source>
        <strain evidence="2">DSM 13258 / LMG 19739 / B1</strain>
    </source>
</reference>